<dbReference type="Pfam" id="PF03372">
    <property type="entry name" value="Exo_endo_phos"/>
    <property type="match status" value="1"/>
</dbReference>
<dbReference type="EMBL" id="JAATOP010000001">
    <property type="protein sequence ID" value="NIY71244.1"/>
    <property type="molecule type" value="Genomic_DNA"/>
</dbReference>
<keyword evidence="3" id="KW-0540">Nuclease</keyword>
<evidence type="ECO:0000256" key="2">
    <source>
        <dbReference type="ARBA" id="ARBA00001946"/>
    </source>
</evidence>
<proteinExistence type="predicted"/>
<comment type="cofactor">
    <cofactor evidence="2">
        <name>Mg(2+)</name>
        <dbReference type="ChEBI" id="CHEBI:18420"/>
    </cofactor>
</comment>
<dbReference type="Gene3D" id="3.60.10.10">
    <property type="entry name" value="Endonuclease/exonuclease/phosphatase"/>
    <property type="match status" value="1"/>
</dbReference>
<reference evidence="10 11" key="1">
    <citation type="submission" date="2020-03" db="EMBL/GenBank/DDBJ databases">
        <title>Bacterial isolates of synthetic phycosphere.</title>
        <authorList>
            <person name="Fu H."/>
            <person name="Moran M.A."/>
        </authorList>
    </citation>
    <scope>NUCLEOTIDE SEQUENCE [LARGE SCALE GENOMIC DNA]</scope>
    <source>
        <strain evidence="10 11">HF1</strain>
    </source>
</reference>
<dbReference type="GO" id="GO:0004519">
    <property type="term" value="F:endonuclease activity"/>
    <property type="evidence" value="ECO:0007669"/>
    <property type="project" value="UniProtKB-KW"/>
</dbReference>
<evidence type="ECO:0000256" key="3">
    <source>
        <dbReference type="ARBA" id="ARBA00022722"/>
    </source>
</evidence>
<keyword evidence="8" id="KW-0234">DNA repair</keyword>
<evidence type="ECO:0000256" key="6">
    <source>
        <dbReference type="ARBA" id="ARBA00022801"/>
    </source>
</evidence>
<protein>
    <submittedName>
        <fullName evidence="10">Endonuclease</fullName>
    </submittedName>
</protein>
<evidence type="ECO:0000256" key="1">
    <source>
        <dbReference type="ARBA" id="ARBA00001936"/>
    </source>
</evidence>
<keyword evidence="11" id="KW-1185">Reference proteome</keyword>
<dbReference type="InterPro" id="IPR051547">
    <property type="entry name" value="TDP2-like"/>
</dbReference>
<keyword evidence="7" id="KW-0460">Magnesium</keyword>
<accession>A0ABX0VWI1</accession>
<dbReference type="InterPro" id="IPR005135">
    <property type="entry name" value="Endo/exonuclease/phosphatase"/>
</dbReference>
<organism evidence="10 11">
    <name type="scientific">Marivivens donghaensis</name>
    <dbReference type="NCBI Taxonomy" id="1699413"/>
    <lineage>
        <taxon>Bacteria</taxon>
        <taxon>Pseudomonadati</taxon>
        <taxon>Pseudomonadota</taxon>
        <taxon>Alphaproteobacteria</taxon>
        <taxon>Rhodobacterales</taxon>
        <taxon>Paracoccaceae</taxon>
        <taxon>Marivivens group</taxon>
        <taxon>Marivivens</taxon>
    </lineage>
</organism>
<keyword evidence="10" id="KW-0255">Endonuclease</keyword>
<dbReference type="SUPFAM" id="SSF56219">
    <property type="entry name" value="DNase I-like"/>
    <property type="match status" value="1"/>
</dbReference>
<keyword evidence="5" id="KW-0227">DNA damage</keyword>
<evidence type="ECO:0000256" key="8">
    <source>
        <dbReference type="ARBA" id="ARBA00023204"/>
    </source>
</evidence>
<evidence type="ECO:0000256" key="4">
    <source>
        <dbReference type="ARBA" id="ARBA00022723"/>
    </source>
</evidence>
<evidence type="ECO:0000313" key="11">
    <source>
        <dbReference type="Proteomes" id="UP000709466"/>
    </source>
</evidence>
<dbReference type="InterPro" id="IPR036691">
    <property type="entry name" value="Endo/exonu/phosph_ase_sf"/>
</dbReference>
<evidence type="ECO:0000259" key="9">
    <source>
        <dbReference type="Pfam" id="PF03372"/>
    </source>
</evidence>
<keyword evidence="4" id="KW-0479">Metal-binding</keyword>
<dbReference type="PANTHER" id="PTHR15822:SF4">
    <property type="entry name" value="TYROSYL-DNA PHOSPHODIESTERASE 2"/>
    <property type="match status" value="1"/>
</dbReference>
<evidence type="ECO:0000256" key="5">
    <source>
        <dbReference type="ARBA" id="ARBA00022763"/>
    </source>
</evidence>
<dbReference type="RefSeq" id="WP_167636123.1">
    <property type="nucleotide sequence ID" value="NZ_JAATOP010000001.1"/>
</dbReference>
<name>A0ABX0VWI1_9RHOB</name>
<dbReference type="PANTHER" id="PTHR15822">
    <property type="entry name" value="TRAF AND TNF RECEPTOR-ASSOCIATED PROTEIN"/>
    <property type="match status" value="1"/>
</dbReference>
<dbReference type="Proteomes" id="UP000709466">
    <property type="component" value="Unassembled WGS sequence"/>
</dbReference>
<comment type="caution">
    <text evidence="10">The sequence shown here is derived from an EMBL/GenBank/DDBJ whole genome shotgun (WGS) entry which is preliminary data.</text>
</comment>
<keyword evidence="6" id="KW-0378">Hydrolase</keyword>
<evidence type="ECO:0000256" key="7">
    <source>
        <dbReference type="ARBA" id="ARBA00022842"/>
    </source>
</evidence>
<evidence type="ECO:0000313" key="10">
    <source>
        <dbReference type="EMBL" id="NIY71244.1"/>
    </source>
</evidence>
<gene>
    <name evidence="10" type="ORF">HCZ30_02210</name>
</gene>
<comment type="cofactor">
    <cofactor evidence="1">
        <name>Mn(2+)</name>
        <dbReference type="ChEBI" id="CHEBI:29035"/>
    </cofactor>
</comment>
<sequence length="332" mass="36635">MTRCVENLTPITEAEKSAILASPRTADAHREFMSSLDAMQDVQKGGTASVQTLPEQLNVVAWNVERCLFPEATAATLASLGAEVVLLSEVDNGMSRTAQRNTTKDMADALGMEWIYGVEFFEMSLGSNAEKEFFTDDFNTLGFHGNGIMSKAPLTRVELLRLDDHGQWFDPACGADPDQPRIGGRMPLLAEVQTENGPICVVSTHLESNAQAPHRHVQMQKIIDAVDAFAPDMPVIIGGDLNTGNHMPPDFDWQKETLFGLAEEHGYTWTATAEGPTTRPSLITRHPDRQMKLDWFATRGFDCLEKRVVSSLDDTGRPLSDHDAVYCKVQRA</sequence>
<feature type="domain" description="Endonuclease/exonuclease/phosphatase" evidence="9">
    <location>
        <begin position="61"/>
        <end position="322"/>
    </location>
</feature>